<keyword evidence="6" id="KW-0472">Membrane</keyword>
<feature type="transmembrane region" description="Helical" evidence="6">
    <location>
        <begin position="159"/>
        <end position="182"/>
    </location>
</feature>
<evidence type="ECO:0000256" key="4">
    <source>
        <dbReference type="ARBA" id="ARBA00022679"/>
    </source>
</evidence>
<dbReference type="EC" id="2.7.13.3" evidence="2"/>
<dbReference type="PANTHER" id="PTHR43047:SF71">
    <property type="entry name" value="HISTIDINE KINASE CONTAINING CHEY-HOMOLOGOUS RECEIVER DOMAIN-RELATED"/>
    <property type="match status" value="1"/>
</dbReference>
<accession>A0ABU5IPT8</accession>
<dbReference type="Pfam" id="PF00512">
    <property type="entry name" value="HisKA"/>
    <property type="match status" value="1"/>
</dbReference>
<dbReference type="RefSeq" id="WP_322468223.1">
    <property type="nucleotide sequence ID" value="NZ_JAXOJX010000088.1"/>
</dbReference>
<keyword evidence="8" id="KW-0067">ATP-binding</keyword>
<evidence type="ECO:0000256" key="6">
    <source>
        <dbReference type="SAM" id="Phobius"/>
    </source>
</evidence>
<dbReference type="InterPro" id="IPR036890">
    <property type="entry name" value="HATPase_C_sf"/>
</dbReference>
<gene>
    <name evidence="8" type="ORF">SM757_30485</name>
</gene>
<dbReference type="InterPro" id="IPR004358">
    <property type="entry name" value="Sig_transdc_His_kin-like_C"/>
</dbReference>
<feature type="transmembrane region" description="Helical" evidence="6">
    <location>
        <begin position="101"/>
        <end position="120"/>
    </location>
</feature>
<dbReference type="PROSITE" id="PS50109">
    <property type="entry name" value="HIS_KIN"/>
    <property type="match status" value="1"/>
</dbReference>
<evidence type="ECO:0000313" key="8">
    <source>
        <dbReference type="EMBL" id="MDZ5460913.1"/>
    </source>
</evidence>
<feature type="transmembrane region" description="Helical" evidence="6">
    <location>
        <begin position="43"/>
        <end position="62"/>
    </location>
</feature>
<keyword evidence="9" id="KW-1185">Reference proteome</keyword>
<feature type="transmembrane region" description="Helical" evidence="6">
    <location>
        <begin position="126"/>
        <end position="147"/>
    </location>
</feature>
<dbReference type="InterPro" id="IPR003661">
    <property type="entry name" value="HisK_dim/P_dom"/>
</dbReference>
<dbReference type="PRINTS" id="PR00344">
    <property type="entry name" value="BCTRLSENSOR"/>
</dbReference>
<feature type="transmembrane region" description="Helical" evidence="6">
    <location>
        <begin position="194"/>
        <end position="218"/>
    </location>
</feature>
<dbReference type="Pfam" id="PF02518">
    <property type="entry name" value="HATPase_c"/>
    <property type="match status" value="1"/>
</dbReference>
<dbReference type="CDD" id="cd16922">
    <property type="entry name" value="HATPase_EvgS-ArcB-TorS-like"/>
    <property type="match status" value="1"/>
</dbReference>
<dbReference type="Gene3D" id="3.30.450.20">
    <property type="entry name" value="PAS domain"/>
    <property type="match status" value="1"/>
</dbReference>
<dbReference type="EMBL" id="JAXOJX010000088">
    <property type="protein sequence ID" value="MDZ5460913.1"/>
    <property type="molecule type" value="Genomic_DNA"/>
</dbReference>
<keyword evidence="3" id="KW-0597">Phosphoprotein</keyword>
<evidence type="ECO:0000256" key="2">
    <source>
        <dbReference type="ARBA" id="ARBA00012438"/>
    </source>
</evidence>
<dbReference type="SUPFAM" id="SSF47384">
    <property type="entry name" value="Homodimeric domain of signal transducing histidine kinase"/>
    <property type="match status" value="1"/>
</dbReference>
<dbReference type="SMART" id="SM00387">
    <property type="entry name" value="HATPase_c"/>
    <property type="match status" value="1"/>
</dbReference>
<comment type="caution">
    <text evidence="8">The sequence shown here is derived from an EMBL/GenBank/DDBJ whole genome shotgun (WGS) entry which is preliminary data.</text>
</comment>
<dbReference type="SUPFAM" id="SSF55874">
    <property type="entry name" value="ATPase domain of HSP90 chaperone/DNA topoisomerase II/histidine kinase"/>
    <property type="match status" value="1"/>
</dbReference>
<dbReference type="InterPro" id="IPR036097">
    <property type="entry name" value="HisK_dim/P_sf"/>
</dbReference>
<name>A0ABU5IPT8_9BURK</name>
<evidence type="ECO:0000259" key="7">
    <source>
        <dbReference type="PROSITE" id="PS50109"/>
    </source>
</evidence>
<dbReference type="InterPro" id="IPR003594">
    <property type="entry name" value="HATPase_dom"/>
</dbReference>
<keyword evidence="6" id="KW-0812">Transmembrane</keyword>
<feature type="transmembrane region" description="Helical" evidence="6">
    <location>
        <begin position="68"/>
        <end position="85"/>
    </location>
</feature>
<feature type="transmembrane region" description="Helical" evidence="6">
    <location>
        <begin position="12"/>
        <end position="31"/>
    </location>
</feature>
<organism evidence="8 9">
    <name type="scientific">Azohydromonas lata</name>
    <dbReference type="NCBI Taxonomy" id="45677"/>
    <lineage>
        <taxon>Bacteria</taxon>
        <taxon>Pseudomonadati</taxon>
        <taxon>Pseudomonadota</taxon>
        <taxon>Betaproteobacteria</taxon>
        <taxon>Burkholderiales</taxon>
        <taxon>Sphaerotilaceae</taxon>
        <taxon>Azohydromonas</taxon>
    </lineage>
</organism>
<dbReference type="Proteomes" id="UP001293718">
    <property type="component" value="Unassembled WGS sequence"/>
</dbReference>
<keyword evidence="5" id="KW-0418">Kinase</keyword>
<evidence type="ECO:0000256" key="5">
    <source>
        <dbReference type="ARBA" id="ARBA00022777"/>
    </source>
</evidence>
<dbReference type="InterPro" id="IPR000014">
    <property type="entry name" value="PAS"/>
</dbReference>
<dbReference type="Gene3D" id="3.30.565.10">
    <property type="entry name" value="Histidine kinase-like ATPase, C-terminal domain"/>
    <property type="match status" value="1"/>
</dbReference>
<keyword evidence="6" id="KW-1133">Transmembrane helix</keyword>
<dbReference type="CDD" id="cd00082">
    <property type="entry name" value="HisKA"/>
    <property type="match status" value="1"/>
</dbReference>
<keyword evidence="8" id="KW-0547">Nucleotide-binding</keyword>
<reference evidence="8 9" key="1">
    <citation type="submission" date="2023-11" db="EMBL/GenBank/DDBJ databases">
        <title>Draft genome of Azohydromonas lata strain H1 (DSM1123), a polyhydroxyalkanoate producer.</title>
        <authorList>
            <person name="Traversa D."/>
            <person name="D'Addabbo P."/>
            <person name="Pazzani C."/>
            <person name="Manzari C."/>
            <person name="Chiara M."/>
            <person name="Scrascia M."/>
        </authorList>
    </citation>
    <scope>NUCLEOTIDE SEQUENCE [LARGE SCALE GENOMIC DNA]</scope>
    <source>
        <strain evidence="8 9">H1</strain>
    </source>
</reference>
<dbReference type="InterPro" id="IPR035965">
    <property type="entry name" value="PAS-like_dom_sf"/>
</dbReference>
<comment type="catalytic activity">
    <reaction evidence="1">
        <text>ATP + protein L-histidine = ADP + protein N-phospho-L-histidine.</text>
        <dbReference type="EC" id="2.7.13.3"/>
    </reaction>
</comment>
<dbReference type="PANTHER" id="PTHR43047">
    <property type="entry name" value="TWO-COMPONENT HISTIDINE PROTEIN KINASE"/>
    <property type="match status" value="1"/>
</dbReference>
<evidence type="ECO:0000313" key="9">
    <source>
        <dbReference type="Proteomes" id="UP001293718"/>
    </source>
</evidence>
<evidence type="ECO:0000256" key="3">
    <source>
        <dbReference type="ARBA" id="ARBA00022553"/>
    </source>
</evidence>
<dbReference type="InterPro" id="IPR005467">
    <property type="entry name" value="His_kinase_dom"/>
</dbReference>
<sequence length="630" mass="68538">MAPINSRVLDPHTLLFSLAVVGFLMAVLFVSFARAMPGQRAALVAWSKAMGSLGAAFTLYFFRGQAPLLFTFVLANALVFGLPHWGHEAHARLLGKDPRRGWTLGLWAFGMSGVLLSFHMGSPQPVAFFTISLAFSAMLGMTAWLLLQSVRKRRSNAMLTAMVTYGLLSAAFAARAVLGFVAGVEQFLAPTVSLAQLFALVPGAVLAVVCSVCFLAMIHAHHMAENIDTLTGQLYAQQDLVAQRSAELSVANAALVRRARIIADLYDKAPCGYVSLAADGAVLEANRTLLDMLDLDRQGFVGHDFRMFLCEASRQSFDDCLAAVMQKGRATDRELDLLLEDGSTAPMLLSMVAAPGVEAATASIRATLVDNSERKARELQTAQMQQELRQRAEEAEAATRAKSAFLANMSHEIRTPLNAVIGLSQLLLMRDLDKDVRQFIGHIRDAGEQLLALVDDVLDLSRIEAGKLELQAVEFDPVQQLSTVLAMVRPQADVKGLALRADIEIPTSMQLMGDPLRWRQILLNLLSNAVKFTEAGSVALRARVQAQEADELWLAIEVVDTGIGIAPGQQQRIFEKFTQADDSTTRRFGGTGLGLSIVRRLVQLMNGTLSMESQPEQGTTFTVALPFRKA</sequence>
<evidence type="ECO:0000256" key="1">
    <source>
        <dbReference type="ARBA" id="ARBA00000085"/>
    </source>
</evidence>
<feature type="domain" description="Histidine kinase" evidence="7">
    <location>
        <begin position="408"/>
        <end position="629"/>
    </location>
</feature>
<dbReference type="Pfam" id="PF13426">
    <property type="entry name" value="PAS_9"/>
    <property type="match status" value="1"/>
</dbReference>
<dbReference type="CDD" id="cd00130">
    <property type="entry name" value="PAS"/>
    <property type="match status" value="1"/>
</dbReference>
<dbReference type="Gene3D" id="1.10.287.130">
    <property type="match status" value="1"/>
</dbReference>
<keyword evidence="4" id="KW-0808">Transferase</keyword>
<dbReference type="GO" id="GO:0005524">
    <property type="term" value="F:ATP binding"/>
    <property type="evidence" value="ECO:0007669"/>
    <property type="project" value="UniProtKB-KW"/>
</dbReference>
<protein>
    <recommendedName>
        <fullName evidence="2">histidine kinase</fullName>
        <ecNumber evidence="2">2.7.13.3</ecNumber>
    </recommendedName>
</protein>
<proteinExistence type="predicted"/>
<dbReference type="SMART" id="SM00388">
    <property type="entry name" value="HisKA"/>
    <property type="match status" value="1"/>
</dbReference>
<dbReference type="SUPFAM" id="SSF55785">
    <property type="entry name" value="PYP-like sensor domain (PAS domain)"/>
    <property type="match status" value="1"/>
</dbReference>